<name>A0A7J7IFX9_9RHOD</name>
<comment type="caution">
    <text evidence="10">The sequence shown here is derived from an EMBL/GenBank/DDBJ whole genome shotgun (WGS) entry which is preliminary data.</text>
</comment>
<evidence type="ECO:0000256" key="7">
    <source>
        <dbReference type="SAM" id="Coils"/>
    </source>
</evidence>
<keyword evidence="4" id="KW-0445">Lipid transport</keyword>
<feature type="compositionally biased region" description="Basic and acidic residues" evidence="8">
    <location>
        <begin position="148"/>
        <end position="170"/>
    </location>
</feature>
<evidence type="ECO:0000256" key="4">
    <source>
        <dbReference type="ARBA" id="ARBA00023055"/>
    </source>
</evidence>
<evidence type="ECO:0000256" key="3">
    <source>
        <dbReference type="ARBA" id="ARBA00022553"/>
    </source>
</evidence>
<keyword evidence="11" id="KW-1185">Reference proteome</keyword>
<dbReference type="Pfam" id="PF01237">
    <property type="entry name" value="Oxysterol_BP"/>
    <property type="match status" value="1"/>
</dbReference>
<dbReference type="GO" id="GO:0016020">
    <property type="term" value="C:membrane"/>
    <property type="evidence" value="ECO:0007669"/>
    <property type="project" value="TreeGrafter"/>
</dbReference>
<reference evidence="10 11" key="1">
    <citation type="journal article" date="2020" name="J. Phycol.">
        <title>Comparative genome analysis reveals Cyanidiococcus gen. nov., a new extremophilic red algal genus sister to Cyanidioschyzon (Cyanidioschyzonaceae, Rhodophyta).</title>
        <authorList>
            <person name="Liu S.-L."/>
            <person name="Chiang Y.-R."/>
            <person name="Yoon H.S."/>
            <person name="Fu H.-Y."/>
        </authorList>
    </citation>
    <scope>NUCLEOTIDE SEQUENCE [LARGE SCALE GENOMIC DNA]</scope>
    <source>
        <strain evidence="10 11">THAL066</strain>
    </source>
</reference>
<dbReference type="PANTHER" id="PTHR10972">
    <property type="entry name" value="OXYSTEROL-BINDING PROTEIN-RELATED"/>
    <property type="match status" value="1"/>
</dbReference>
<dbReference type="InterPro" id="IPR037239">
    <property type="entry name" value="OSBP_sf"/>
</dbReference>
<dbReference type="PROSITE" id="PS50003">
    <property type="entry name" value="PH_DOMAIN"/>
    <property type="match status" value="1"/>
</dbReference>
<organism evidence="10 11">
    <name type="scientific">Cyanidiococcus yangmingshanensis</name>
    <dbReference type="NCBI Taxonomy" id="2690220"/>
    <lineage>
        <taxon>Eukaryota</taxon>
        <taxon>Rhodophyta</taxon>
        <taxon>Bangiophyceae</taxon>
        <taxon>Cyanidiales</taxon>
        <taxon>Cyanidiaceae</taxon>
        <taxon>Cyanidiococcus</taxon>
    </lineage>
</organism>
<feature type="compositionally biased region" description="Basic and acidic residues" evidence="8">
    <location>
        <begin position="177"/>
        <end position="188"/>
    </location>
</feature>
<comment type="similarity">
    <text evidence="1 6">Belongs to the OSBP family.</text>
</comment>
<dbReference type="Gene3D" id="2.40.160.120">
    <property type="match status" value="1"/>
</dbReference>
<feature type="compositionally biased region" description="Polar residues" evidence="8">
    <location>
        <begin position="666"/>
        <end position="675"/>
    </location>
</feature>
<feature type="region of interest" description="Disordered" evidence="8">
    <location>
        <begin position="148"/>
        <end position="188"/>
    </location>
</feature>
<dbReference type="SUPFAM" id="SSF50729">
    <property type="entry name" value="PH domain-like"/>
    <property type="match status" value="1"/>
</dbReference>
<evidence type="ECO:0000313" key="11">
    <source>
        <dbReference type="Proteomes" id="UP000530660"/>
    </source>
</evidence>
<feature type="region of interest" description="Disordered" evidence="8">
    <location>
        <begin position="362"/>
        <end position="450"/>
    </location>
</feature>
<dbReference type="GO" id="GO:0032934">
    <property type="term" value="F:sterol binding"/>
    <property type="evidence" value="ECO:0007669"/>
    <property type="project" value="TreeGrafter"/>
</dbReference>
<dbReference type="PANTHER" id="PTHR10972:SF205">
    <property type="entry name" value="OXYSTEROL-BINDING PROTEIN 1"/>
    <property type="match status" value="1"/>
</dbReference>
<feature type="region of interest" description="Disordered" evidence="8">
    <location>
        <begin position="576"/>
        <end position="617"/>
    </location>
</feature>
<protein>
    <recommendedName>
        <fullName evidence="9">PH domain-containing protein</fullName>
    </recommendedName>
</protein>
<keyword evidence="7" id="KW-0175">Coiled coil</keyword>
<dbReference type="GO" id="GO:0005829">
    <property type="term" value="C:cytosol"/>
    <property type="evidence" value="ECO:0007669"/>
    <property type="project" value="TreeGrafter"/>
</dbReference>
<feature type="region of interest" description="Disordered" evidence="8">
    <location>
        <begin position="666"/>
        <end position="729"/>
    </location>
</feature>
<dbReference type="SUPFAM" id="SSF144000">
    <property type="entry name" value="Oxysterol-binding protein-like"/>
    <property type="match status" value="1"/>
</dbReference>
<dbReference type="PROSITE" id="PS01013">
    <property type="entry name" value="OSBP"/>
    <property type="match status" value="1"/>
</dbReference>
<dbReference type="InterPro" id="IPR018494">
    <property type="entry name" value="Oxysterol-bd_CS"/>
</dbReference>
<dbReference type="OrthoDB" id="1854502at2759"/>
<feature type="coiled-coil region" evidence="7">
    <location>
        <begin position="535"/>
        <end position="562"/>
    </location>
</feature>
<evidence type="ECO:0000256" key="5">
    <source>
        <dbReference type="ARBA" id="ARBA00023121"/>
    </source>
</evidence>
<evidence type="ECO:0000256" key="1">
    <source>
        <dbReference type="ARBA" id="ARBA00008842"/>
    </source>
</evidence>
<dbReference type="EMBL" id="VWRR01000014">
    <property type="protein sequence ID" value="KAF6001579.1"/>
    <property type="molecule type" value="Genomic_DNA"/>
</dbReference>
<keyword evidence="3" id="KW-0597">Phosphoprotein</keyword>
<dbReference type="InterPro" id="IPR001849">
    <property type="entry name" value="PH_domain"/>
</dbReference>
<dbReference type="Gene3D" id="3.30.70.3490">
    <property type="match status" value="1"/>
</dbReference>
<dbReference type="GO" id="GO:0120009">
    <property type="term" value="P:intermembrane lipid transfer"/>
    <property type="evidence" value="ECO:0007669"/>
    <property type="project" value="UniProtKB-ARBA"/>
</dbReference>
<dbReference type="Gene3D" id="2.30.29.30">
    <property type="entry name" value="Pleckstrin-homology domain (PH domain)/Phosphotyrosine-binding domain (PTB)"/>
    <property type="match status" value="1"/>
</dbReference>
<dbReference type="Proteomes" id="UP000530660">
    <property type="component" value="Unassembled WGS sequence"/>
</dbReference>
<feature type="compositionally biased region" description="Basic and acidic residues" evidence="8">
    <location>
        <begin position="676"/>
        <end position="690"/>
    </location>
</feature>
<gene>
    <name evidence="10" type="ORF">F1559_003634</name>
</gene>
<dbReference type="AlphaFoldDB" id="A0A7J7IFX9"/>
<evidence type="ECO:0000256" key="8">
    <source>
        <dbReference type="SAM" id="MobiDB-lite"/>
    </source>
</evidence>
<proteinExistence type="inferred from homology"/>
<dbReference type="InterPro" id="IPR011993">
    <property type="entry name" value="PH-like_dom_sf"/>
</dbReference>
<feature type="compositionally biased region" description="Low complexity" evidence="8">
    <location>
        <begin position="362"/>
        <end position="376"/>
    </location>
</feature>
<dbReference type="Pfam" id="PF00169">
    <property type="entry name" value="PH"/>
    <property type="match status" value="1"/>
</dbReference>
<dbReference type="SMART" id="SM00233">
    <property type="entry name" value="PH"/>
    <property type="match status" value="1"/>
</dbReference>
<feature type="compositionally biased region" description="Basic and acidic residues" evidence="8">
    <location>
        <begin position="576"/>
        <end position="587"/>
    </location>
</feature>
<evidence type="ECO:0000259" key="9">
    <source>
        <dbReference type="PROSITE" id="PS50003"/>
    </source>
</evidence>
<feature type="domain" description="PH" evidence="9">
    <location>
        <begin position="203"/>
        <end position="344"/>
    </location>
</feature>
<evidence type="ECO:0000256" key="6">
    <source>
        <dbReference type="RuleBase" id="RU003844"/>
    </source>
</evidence>
<dbReference type="InterPro" id="IPR000648">
    <property type="entry name" value="Oxysterol-bd"/>
</dbReference>
<keyword evidence="2" id="KW-0813">Transport</keyword>
<accession>A0A7J7IFX9</accession>
<sequence>MLPTQERQEEEHWSLQGTVTGLGAVAEAKPDDHEHMLTPLWSAVVLDSTMASTEHSFVSEKMSEMELVKQTSNGSGEGAETLAGMSVSLESASQSLASQGQRCVTPGRANTMDQFALKEPGETVPIQVAEMSKTDADRAQEARLDLEPCPKPTAERNRFKDGNTETDRTKPAPNLTKLDKDETKNTERRVKSLKEARLRYRGVPRMEGHLYKWTNYLKGWQRRLFVLENGVLSYYVERSAHIGPREDDHQSVVPTAATPAGSNVVAGVSLLSPRRLLNALSGPEPADLERSCRGRINLQLSVITRHDTDLSRLIIDTGTQIYHLRAESNDLCQQWVDALLRSKSYFERLAKRAAARRLKAVSETTASEPATTEAAVNASTTTMGVMTGADTQKGRTNASVAPFEAQRRREPQQHAEMYQVPDTSASDEDDEDDEEARMEREFGEEDEATLQARQAREELLAELVRLQLHVRDAMTQSAEPDLAQVLAQGLLSEQPPREGLASASSVVAVLSALLDLITWSIHVLHADGALWRHRLVAERARALRAEAESAALQRQLDMFLREIEHTDWFQQNTAELHTDGDDRPHRDEDEDEFYDAGSSAFGTGPSSPVGPPSTPTGVVERGSTFVCRLGPLKVPSFAERTSAVLGRLQALSLASVALNHNNTLVGSASSSISTRTDPRSERDDPSRSNDVEPMSNKTGSDGSRVASVAREPRRRLPISDSETPPKPSLWSILKDAVGKDLSRISIPVVFNEPLSFLQRLVEDIEASSLLDRAAETPDPSMRMLLVAAFAVSHYSSTLGRTGKPFNPLLGETYEFQVPGSPQTRVLCEQVSHHPPVSASHAIGADGSWTYSTTCEVRNKFWGKSVEVFPHGMCHVRIPKYGDHITYQKATTCVHNILVGRMWIDNYGEMVFVNQHNGYRCVVKLTKTGAFWGSQDTYGAVRGRVFDANGRELPLQLTGSWLSALRIERLRQNDVVESETVWTRPVEPPPGASGPFHMTQFAIALNELTEDLRPLLPPTDSRLRPDQRLLENADYTKATAEKIRLEEKQRAARKARERDGQPWKPLWFDCFRSAQTGEIEWQFNNRYWAARQKQDWTQCPDIF</sequence>
<feature type="compositionally biased region" description="Acidic residues" evidence="8">
    <location>
        <begin position="425"/>
        <end position="448"/>
    </location>
</feature>
<evidence type="ECO:0000313" key="10">
    <source>
        <dbReference type="EMBL" id="KAF6001579.1"/>
    </source>
</evidence>
<keyword evidence="5" id="KW-0446">Lipid-binding</keyword>
<dbReference type="FunFam" id="2.40.160.120:FF:000001">
    <property type="entry name" value="Oxysterol-binding protein"/>
    <property type="match status" value="1"/>
</dbReference>
<evidence type="ECO:0000256" key="2">
    <source>
        <dbReference type="ARBA" id="ARBA00022448"/>
    </source>
</evidence>